<sequence length="873" mass="98768">MVFVWLIVCTNLLHLALALTKDQIFQHDWQTYHIGIPFKSIELNDTLITLSSNGILSTINTTDGDVLYRYQSDINPVSLDSGLIPIDSNSFVSYFNYENLNQSLLIVWKSSSPYGSIENEFIFDSKILSVQPALDKLIVFNDMSISVINYRKRKNSIERIFESSSLIKKTKTFFDLELKEVFIFVETDEGIHFSKLSNFDLKPIKQLEIYDISTMRYNRGHIIFNNDQVFEIGDEIVKVDTKSNFNLITNKLSANSLISTIVDKFEVINDHVIIESNNHINLFNHQNVSFVPNVAFEIPREFLDSVYLSYFISSDDSHVNILSVSSSDVVSYYVNGLLKWSSDQSFTDIVDIVILENEHTELSISSWSSFLPEKIELSPMKLITSMIKNLYKIVINDLKTHINNDNDQLFGMCKKLVVLSKNNKIGVYNMNKHESYKNQLVEIFSIPSNIKIEKLHLVNDEVLGVSDDGLFKIDIAEGTCSAVTEKDNITTIALGSKLIVLDSLPEVLYTSNHDIELNEVRGYKIVNGDSFETFHYSPENEQILSLTKRSYGNDKVAQNGIVLSDRSVLYKYLTPNIGVITSYAQSSNLVVIRIINLVTGKIYGSLKKEVKPEIDINRDINVAFEEHFIIFTIPDSKNSLNTEICSIDLFESLKPNQKFTKDVTEYSSFGNSVLPSFASQCFIIPFYKVNDLSISKTVNNIAIKDIILRTSNGQIMSVPKMMIDGTRNGVIGNFNRNGIYGLDLSLDNTKITSNAPSIYSSVQSSSIVNKFTFNPIIHFSSQSILSHIRRLTQNSLKDSKLFTVPTNLESTTYVVSIDGDIFVSILRPSGSFDKLTPDFATGTLIMTIVFLTAGIIFIKPKLQRQNVLRLWNL</sequence>
<dbReference type="Proteomes" id="UP001378960">
    <property type="component" value="Unassembled WGS sequence"/>
</dbReference>
<dbReference type="InterPro" id="IPR026895">
    <property type="entry name" value="EMC1"/>
</dbReference>
<evidence type="ECO:0000256" key="4">
    <source>
        <dbReference type="ARBA" id="ARBA00022692"/>
    </source>
</evidence>
<keyword evidence="14" id="KW-1185">Reference proteome</keyword>
<dbReference type="PANTHER" id="PTHR21573:SF0">
    <property type="entry name" value="ER MEMBRANE PROTEIN COMPLEX SUBUNIT 1"/>
    <property type="match status" value="1"/>
</dbReference>
<evidence type="ECO:0000256" key="5">
    <source>
        <dbReference type="ARBA" id="ARBA00022729"/>
    </source>
</evidence>
<comment type="similarity">
    <text evidence="2">Belongs to the EMC1 family.</text>
</comment>
<evidence type="ECO:0000313" key="14">
    <source>
        <dbReference type="Proteomes" id="UP001378960"/>
    </source>
</evidence>
<dbReference type="GO" id="GO:0072546">
    <property type="term" value="C:EMC complex"/>
    <property type="evidence" value="ECO:0007669"/>
    <property type="project" value="InterPro"/>
</dbReference>
<keyword evidence="8 10" id="KW-0472">Membrane</keyword>
<evidence type="ECO:0000256" key="8">
    <source>
        <dbReference type="ARBA" id="ARBA00023136"/>
    </source>
</evidence>
<evidence type="ECO:0000256" key="10">
    <source>
        <dbReference type="SAM" id="Phobius"/>
    </source>
</evidence>
<evidence type="ECO:0000256" key="2">
    <source>
        <dbReference type="ARBA" id="ARBA00007904"/>
    </source>
</evidence>
<evidence type="ECO:0000256" key="6">
    <source>
        <dbReference type="ARBA" id="ARBA00022824"/>
    </source>
</evidence>
<comment type="subcellular location">
    <subcellularLocation>
        <location evidence="1">Endoplasmic reticulum membrane</location>
        <topology evidence="1">Single-pass type I membrane protein</topology>
    </subcellularLocation>
</comment>
<organism evidence="13 14">
    <name type="scientific">Pichia kluyveri</name>
    <name type="common">Yeast</name>
    <dbReference type="NCBI Taxonomy" id="36015"/>
    <lineage>
        <taxon>Eukaryota</taxon>
        <taxon>Fungi</taxon>
        <taxon>Dikarya</taxon>
        <taxon>Ascomycota</taxon>
        <taxon>Saccharomycotina</taxon>
        <taxon>Pichiomycetes</taxon>
        <taxon>Pichiales</taxon>
        <taxon>Pichiaceae</taxon>
        <taxon>Pichia</taxon>
    </lineage>
</organism>
<keyword evidence="4 10" id="KW-0812">Transmembrane</keyword>
<proteinExistence type="inferred from homology"/>
<feature type="signal peptide" evidence="11">
    <location>
        <begin position="1"/>
        <end position="18"/>
    </location>
</feature>
<dbReference type="PANTHER" id="PTHR21573">
    <property type="entry name" value="ER MEMBRANE PROTEIN COMPLEX SUBUNIT 1"/>
    <property type="match status" value="1"/>
</dbReference>
<keyword evidence="6" id="KW-0256">Endoplasmic reticulum</keyword>
<dbReference type="Pfam" id="PF07774">
    <property type="entry name" value="EMC1_C"/>
    <property type="match status" value="1"/>
</dbReference>
<dbReference type="AlphaFoldDB" id="A0AAV5RA59"/>
<protein>
    <recommendedName>
        <fullName evidence="3">ER membrane protein complex subunit 1</fullName>
    </recommendedName>
</protein>
<evidence type="ECO:0000256" key="1">
    <source>
        <dbReference type="ARBA" id="ARBA00004115"/>
    </source>
</evidence>
<feature type="chain" id="PRO_5043316113" description="ER membrane protein complex subunit 1" evidence="11">
    <location>
        <begin position="19"/>
        <end position="873"/>
    </location>
</feature>
<evidence type="ECO:0000256" key="9">
    <source>
        <dbReference type="ARBA" id="ARBA00023180"/>
    </source>
</evidence>
<comment type="caution">
    <text evidence="13">The sequence shown here is derived from an EMBL/GenBank/DDBJ whole genome shotgun (WGS) entry which is preliminary data.</text>
</comment>
<keyword evidence="7 10" id="KW-1133">Transmembrane helix</keyword>
<evidence type="ECO:0000256" key="3">
    <source>
        <dbReference type="ARBA" id="ARBA00020824"/>
    </source>
</evidence>
<evidence type="ECO:0000259" key="12">
    <source>
        <dbReference type="Pfam" id="PF07774"/>
    </source>
</evidence>
<dbReference type="InterPro" id="IPR011678">
    <property type="entry name" value="EMC1_C"/>
</dbReference>
<feature type="transmembrane region" description="Helical" evidence="10">
    <location>
        <begin position="839"/>
        <end position="858"/>
    </location>
</feature>
<dbReference type="EMBL" id="BTGB01000009">
    <property type="protein sequence ID" value="GMM47887.1"/>
    <property type="molecule type" value="Genomic_DNA"/>
</dbReference>
<evidence type="ECO:0000256" key="7">
    <source>
        <dbReference type="ARBA" id="ARBA00022989"/>
    </source>
</evidence>
<gene>
    <name evidence="13" type="ORF">DAPK24_044850</name>
</gene>
<dbReference type="GO" id="GO:0034975">
    <property type="term" value="P:protein folding in endoplasmic reticulum"/>
    <property type="evidence" value="ECO:0007669"/>
    <property type="project" value="TreeGrafter"/>
</dbReference>
<name>A0AAV5RA59_PICKL</name>
<feature type="domain" description="ER membrane protein complex subunit 1 C-terminal" evidence="12">
    <location>
        <begin position="626"/>
        <end position="871"/>
    </location>
</feature>
<evidence type="ECO:0000313" key="13">
    <source>
        <dbReference type="EMBL" id="GMM47887.1"/>
    </source>
</evidence>
<keyword evidence="9" id="KW-0325">Glycoprotein</keyword>
<reference evidence="13 14" key="1">
    <citation type="journal article" date="2023" name="Elife">
        <title>Identification of key yeast species and microbe-microbe interactions impacting larval growth of Drosophila in the wild.</title>
        <authorList>
            <person name="Mure A."/>
            <person name="Sugiura Y."/>
            <person name="Maeda R."/>
            <person name="Honda K."/>
            <person name="Sakurai N."/>
            <person name="Takahashi Y."/>
            <person name="Watada M."/>
            <person name="Katoh T."/>
            <person name="Gotoh A."/>
            <person name="Gotoh Y."/>
            <person name="Taniguchi I."/>
            <person name="Nakamura K."/>
            <person name="Hayashi T."/>
            <person name="Katayama T."/>
            <person name="Uemura T."/>
            <person name="Hattori Y."/>
        </authorList>
    </citation>
    <scope>NUCLEOTIDE SEQUENCE [LARGE SCALE GENOMIC DNA]</scope>
    <source>
        <strain evidence="13 14">PK-24</strain>
    </source>
</reference>
<keyword evidence="5 11" id="KW-0732">Signal</keyword>
<evidence type="ECO:0000256" key="11">
    <source>
        <dbReference type="SAM" id="SignalP"/>
    </source>
</evidence>
<accession>A0AAV5RA59</accession>